<keyword evidence="1" id="KW-0732">Signal</keyword>
<sequence>MFARSLKPLRPLIFASAAVAVGYAGVTAENRRVWNSVGNWEKEKGQYNEDLKTNRHKRSDTSEARITLTAFGAPVMGFRGHRRKAGNLSSSFRRPLKVLHSIS</sequence>
<accession>A0A8H3TQV2</accession>
<name>A0A8H3TQV2_9TREE</name>
<evidence type="ECO:0000313" key="2">
    <source>
        <dbReference type="EMBL" id="GHJ85547.1"/>
    </source>
</evidence>
<dbReference type="EMBL" id="BLZA01000011">
    <property type="protein sequence ID" value="GHJ85547.1"/>
    <property type="molecule type" value="Genomic_DNA"/>
</dbReference>
<organism evidence="2 3">
    <name type="scientific">Naganishia liquefaciens</name>
    <dbReference type="NCBI Taxonomy" id="104408"/>
    <lineage>
        <taxon>Eukaryota</taxon>
        <taxon>Fungi</taxon>
        <taxon>Dikarya</taxon>
        <taxon>Basidiomycota</taxon>
        <taxon>Agaricomycotina</taxon>
        <taxon>Tremellomycetes</taxon>
        <taxon>Filobasidiales</taxon>
        <taxon>Filobasidiaceae</taxon>
        <taxon>Naganishia</taxon>
    </lineage>
</organism>
<evidence type="ECO:0000256" key="1">
    <source>
        <dbReference type="SAM" id="SignalP"/>
    </source>
</evidence>
<dbReference type="Proteomes" id="UP000620104">
    <property type="component" value="Unassembled WGS sequence"/>
</dbReference>
<protein>
    <submittedName>
        <fullName evidence="2">Uncharacterized protein</fullName>
    </submittedName>
</protein>
<gene>
    <name evidence="2" type="ORF">NliqN6_1949</name>
</gene>
<keyword evidence="3" id="KW-1185">Reference proteome</keyword>
<evidence type="ECO:0000313" key="3">
    <source>
        <dbReference type="Proteomes" id="UP000620104"/>
    </source>
</evidence>
<feature type="signal peptide" evidence="1">
    <location>
        <begin position="1"/>
        <end position="28"/>
    </location>
</feature>
<comment type="caution">
    <text evidence="2">The sequence shown here is derived from an EMBL/GenBank/DDBJ whole genome shotgun (WGS) entry which is preliminary data.</text>
</comment>
<reference evidence="2" key="1">
    <citation type="submission" date="2020-07" db="EMBL/GenBank/DDBJ databases">
        <title>Draft Genome Sequence of a Deep-Sea Yeast, Naganishia (Cryptococcus) liquefaciens strain N6.</title>
        <authorList>
            <person name="Han Y.W."/>
            <person name="Kajitani R."/>
            <person name="Morimoto H."/>
            <person name="Parhat M."/>
            <person name="Tsubouchi H."/>
            <person name="Bakenova O."/>
            <person name="Ogata M."/>
            <person name="Argunhan B."/>
            <person name="Aoki R."/>
            <person name="Kajiwara S."/>
            <person name="Itoh T."/>
            <person name="Iwasaki H."/>
        </authorList>
    </citation>
    <scope>NUCLEOTIDE SEQUENCE</scope>
    <source>
        <strain evidence="2">N6</strain>
    </source>
</reference>
<proteinExistence type="predicted"/>
<dbReference type="AlphaFoldDB" id="A0A8H3TQV2"/>
<feature type="chain" id="PRO_5034346438" evidence="1">
    <location>
        <begin position="29"/>
        <end position="103"/>
    </location>
</feature>